<evidence type="ECO:0000256" key="4">
    <source>
        <dbReference type="ARBA" id="ARBA00022692"/>
    </source>
</evidence>
<evidence type="ECO:0000313" key="11">
    <source>
        <dbReference type="EMBL" id="QHN69107.1"/>
    </source>
</evidence>
<dbReference type="GO" id="GO:0007165">
    <property type="term" value="P:signal transduction"/>
    <property type="evidence" value="ECO:0007669"/>
    <property type="project" value="UniProtKB-KW"/>
</dbReference>
<name>A0A857N560_9HYME</name>
<evidence type="ECO:0000256" key="6">
    <source>
        <dbReference type="ARBA" id="ARBA00022989"/>
    </source>
</evidence>
<comment type="subcellular location">
    <subcellularLocation>
        <location evidence="1 10">Cell membrane</location>
        <topology evidence="1 10">Multi-pass membrane protein</topology>
    </subcellularLocation>
</comment>
<evidence type="ECO:0000256" key="3">
    <source>
        <dbReference type="ARBA" id="ARBA00022606"/>
    </source>
</evidence>
<keyword evidence="3 10" id="KW-0716">Sensory transduction</keyword>
<comment type="caution">
    <text evidence="10">Lacks conserved residue(s) required for the propagation of feature annotation.</text>
</comment>
<keyword evidence="2" id="KW-1003">Cell membrane</keyword>
<keyword evidence="9 10" id="KW-0807">Transducer</keyword>
<accession>A0A857N560</accession>
<keyword evidence="7 10" id="KW-0472">Membrane</keyword>
<keyword evidence="8 10" id="KW-0675">Receptor</keyword>
<dbReference type="Pfam" id="PF02949">
    <property type="entry name" value="7tm_6"/>
    <property type="match status" value="1"/>
</dbReference>
<dbReference type="GO" id="GO:0005549">
    <property type="term" value="F:odorant binding"/>
    <property type="evidence" value="ECO:0007669"/>
    <property type="project" value="InterPro"/>
</dbReference>
<evidence type="ECO:0000256" key="10">
    <source>
        <dbReference type="RuleBase" id="RU351113"/>
    </source>
</evidence>
<keyword evidence="5 10" id="KW-0552">Olfaction</keyword>
<organism evidence="11">
    <name type="scientific">Sirex noctilio</name>
    <dbReference type="NCBI Taxonomy" id="36765"/>
    <lineage>
        <taxon>Eukaryota</taxon>
        <taxon>Metazoa</taxon>
        <taxon>Ecdysozoa</taxon>
        <taxon>Arthropoda</taxon>
        <taxon>Hexapoda</taxon>
        <taxon>Insecta</taxon>
        <taxon>Pterygota</taxon>
        <taxon>Neoptera</taxon>
        <taxon>Endopterygota</taxon>
        <taxon>Hymenoptera</taxon>
        <taxon>Siricoidea</taxon>
        <taxon>Siricidae</taxon>
        <taxon>Sirex</taxon>
    </lineage>
</organism>
<proteinExistence type="evidence at transcript level"/>
<feature type="transmembrane region" description="Helical" evidence="10">
    <location>
        <begin position="206"/>
        <end position="229"/>
    </location>
</feature>
<reference evidence="11" key="1">
    <citation type="submission" date="2019-04" db="EMBL/GenBank/DDBJ databases">
        <authorList>
            <person name="Guo B."/>
            <person name="Lu P."/>
        </authorList>
    </citation>
    <scope>NUCLEOTIDE SEQUENCE</scope>
</reference>
<dbReference type="PANTHER" id="PTHR21137:SF35">
    <property type="entry name" value="ODORANT RECEPTOR 19A-RELATED"/>
    <property type="match status" value="1"/>
</dbReference>
<evidence type="ECO:0000256" key="5">
    <source>
        <dbReference type="ARBA" id="ARBA00022725"/>
    </source>
</evidence>
<protein>
    <recommendedName>
        <fullName evidence="10">Odorant receptor</fullName>
    </recommendedName>
</protein>
<sequence>MDDNSSETTMEVDLSKTMNLISWNRKIFNVMGLWPSDIDDRLFYFFFGFLTVHCCLEYAQLFQYIDQLDYVISNLTESTTLTMVLVKLGVYRINAKRLCRVLDDIIDDYKVDRYKTREERLAFLKYNEISKTFIKFAIPVMCFDATMFYMKPLTGLMRSKSGTENSSRVYVLPYQTRTFFEITDMRTYISIYAVEGLILPLLTCGYTGADCFMITLILHVCSQFSILALRMKNITTNSRDFHSEFSQLIVKHLRLIRIAKSLDDVFNILLLPQLLGTPIILCLGAYNLLHSPGSLEQGMKLVVFVIFSLCMLFVLFGYCYIGECLINESTSFSNSLYNSQWYNIPPNHAKLLIICMCQVQQPLKLTAGRFYVFSLEKFTDMIKTSMAYLSLLRTFM</sequence>
<feature type="transmembrane region" description="Helical" evidence="10">
    <location>
        <begin position="265"/>
        <end position="289"/>
    </location>
</feature>
<evidence type="ECO:0000256" key="7">
    <source>
        <dbReference type="ARBA" id="ARBA00023136"/>
    </source>
</evidence>
<evidence type="ECO:0000256" key="8">
    <source>
        <dbReference type="ARBA" id="ARBA00023170"/>
    </source>
</evidence>
<dbReference type="EMBL" id="MK749010">
    <property type="protein sequence ID" value="QHN69107.1"/>
    <property type="molecule type" value="mRNA"/>
</dbReference>
<dbReference type="InterPro" id="IPR004117">
    <property type="entry name" value="7tm6_olfct_rcpt"/>
</dbReference>
<dbReference type="GO" id="GO:0004984">
    <property type="term" value="F:olfactory receptor activity"/>
    <property type="evidence" value="ECO:0007669"/>
    <property type="project" value="InterPro"/>
</dbReference>
<comment type="similarity">
    <text evidence="10">Belongs to the insect chemoreceptor superfamily. Heteromeric odorant receptor channel (TC 1.A.69) family.</text>
</comment>
<dbReference type="PANTHER" id="PTHR21137">
    <property type="entry name" value="ODORANT RECEPTOR"/>
    <property type="match status" value="1"/>
</dbReference>
<feature type="transmembrane region" description="Helical" evidence="10">
    <location>
        <begin position="301"/>
        <end position="321"/>
    </location>
</feature>
<evidence type="ECO:0000256" key="2">
    <source>
        <dbReference type="ARBA" id="ARBA00022475"/>
    </source>
</evidence>
<keyword evidence="6 10" id="KW-1133">Transmembrane helix</keyword>
<evidence type="ECO:0000256" key="1">
    <source>
        <dbReference type="ARBA" id="ARBA00004651"/>
    </source>
</evidence>
<dbReference type="AlphaFoldDB" id="A0A857N560"/>
<dbReference type="GO" id="GO:0005886">
    <property type="term" value="C:plasma membrane"/>
    <property type="evidence" value="ECO:0007669"/>
    <property type="project" value="UniProtKB-SubCell"/>
</dbReference>
<evidence type="ECO:0000256" key="9">
    <source>
        <dbReference type="ARBA" id="ARBA00023224"/>
    </source>
</evidence>
<keyword evidence="4 10" id="KW-0812">Transmembrane</keyword>